<proteinExistence type="predicted"/>
<protein>
    <submittedName>
        <fullName evidence="1">Uncharacterized protein</fullName>
    </submittedName>
</protein>
<comment type="caution">
    <text evidence="1">The sequence shown here is derived from an EMBL/GenBank/DDBJ whole genome shotgun (WGS) entry which is preliminary data.</text>
</comment>
<name>A0A0F9PTZ9_9ZZZZ</name>
<organism evidence="1">
    <name type="scientific">marine sediment metagenome</name>
    <dbReference type="NCBI Taxonomy" id="412755"/>
    <lineage>
        <taxon>unclassified sequences</taxon>
        <taxon>metagenomes</taxon>
        <taxon>ecological metagenomes</taxon>
    </lineage>
</organism>
<dbReference type="AlphaFoldDB" id="A0A0F9PTZ9"/>
<accession>A0A0F9PTZ9</accession>
<reference evidence="1" key="1">
    <citation type="journal article" date="2015" name="Nature">
        <title>Complex archaea that bridge the gap between prokaryotes and eukaryotes.</title>
        <authorList>
            <person name="Spang A."/>
            <person name="Saw J.H."/>
            <person name="Jorgensen S.L."/>
            <person name="Zaremba-Niedzwiedzka K."/>
            <person name="Martijn J."/>
            <person name="Lind A.E."/>
            <person name="van Eijk R."/>
            <person name="Schleper C."/>
            <person name="Guy L."/>
            <person name="Ettema T.J."/>
        </authorList>
    </citation>
    <scope>NUCLEOTIDE SEQUENCE</scope>
</reference>
<sequence>MQKKEILIHEVDYVEGVPNDFFILHGTDGTTRVTFHLHTELLMELADLYKRTGHAGHAIWHRHNPEHPIPCSQCTWPAVE</sequence>
<gene>
    <name evidence="1" type="ORF">LCGC14_0801720</name>
</gene>
<dbReference type="EMBL" id="LAZR01002162">
    <property type="protein sequence ID" value="KKN33634.1"/>
    <property type="molecule type" value="Genomic_DNA"/>
</dbReference>
<evidence type="ECO:0000313" key="1">
    <source>
        <dbReference type="EMBL" id="KKN33634.1"/>
    </source>
</evidence>